<accession>A0A326U7P0</accession>
<gene>
    <name evidence="1" type="ORF">EI42_03655</name>
</gene>
<keyword evidence="2" id="KW-1185">Reference proteome</keyword>
<dbReference type="EMBL" id="QKUF01000013">
    <property type="protein sequence ID" value="PZW27092.1"/>
    <property type="molecule type" value="Genomic_DNA"/>
</dbReference>
<dbReference type="AlphaFoldDB" id="A0A326U7P0"/>
<evidence type="ECO:0000313" key="1">
    <source>
        <dbReference type="EMBL" id="PZW27092.1"/>
    </source>
</evidence>
<evidence type="ECO:0000313" key="2">
    <source>
        <dbReference type="Proteomes" id="UP000248806"/>
    </source>
</evidence>
<organism evidence="1 2">
    <name type="scientific">Thermosporothrix hazakensis</name>
    <dbReference type="NCBI Taxonomy" id="644383"/>
    <lineage>
        <taxon>Bacteria</taxon>
        <taxon>Bacillati</taxon>
        <taxon>Chloroflexota</taxon>
        <taxon>Ktedonobacteria</taxon>
        <taxon>Ktedonobacterales</taxon>
        <taxon>Thermosporotrichaceae</taxon>
        <taxon>Thermosporothrix</taxon>
    </lineage>
</organism>
<name>A0A326U7P0_THEHA</name>
<protein>
    <submittedName>
        <fullName evidence="1">Uncharacterized protein</fullName>
    </submittedName>
</protein>
<dbReference type="Proteomes" id="UP000248806">
    <property type="component" value="Unassembled WGS sequence"/>
</dbReference>
<comment type="caution">
    <text evidence="1">The sequence shown here is derived from an EMBL/GenBank/DDBJ whole genome shotgun (WGS) entry which is preliminary data.</text>
</comment>
<sequence>MRQTGNGYGPVAPSRHSLLKGEVVATFSRVCQELDTKTMVKGRMMTRKPYPGDVTDDEWAFVALYRPCTRKCGATSV</sequence>
<proteinExistence type="predicted"/>
<reference evidence="1 2" key="1">
    <citation type="submission" date="2018-06" db="EMBL/GenBank/DDBJ databases">
        <title>Genomic Encyclopedia of Archaeal and Bacterial Type Strains, Phase II (KMG-II): from individual species to whole genera.</title>
        <authorList>
            <person name="Goeker M."/>
        </authorList>
    </citation>
    <scope>NUCLEOTIDE SEQUENCE [LARGE SCALE GENOMIC DNA]</scope>
    <source>
        <strain evidence="1 2">ATCC BAA-1881</strain>
    </source>
</reference>